<organism evidence="2">
    <name type="scientific">uncultured marine group II/III euryarchaeote AD1000_68_A10</name>
    <dbReference type="NCBI Taxonomy" id="1457799"/>
    <lineage>
        <taxon>Archaea</taxon>
        <taxon>Methanobacteriati</taxon>
        <taxon>Methanobacteriota</taxon>
        <taxon>environmental samples</taxon>
    </lineage>
</organism>
<feature type="transmembrane region" description="Helical" evidence="1">
    <location>
        <begin position="34"/>
        <end position="53"/>
    </location>
</feature>
<protein>
    <submittedName>
        <fullName evidence="2">Uncharacterized protein</fullName>
    </submittedName>
</protein>
<feature type="transmembrane region" description="Helical" evidence="1">
    <location>
        <begin position="88"/>
        <end position="108"/>
    </location>
</feature>
<accession>A0A075FV82</accession>
<evidence type="ECO:0000256" key="1">
    <source>
        <dbReference type="SAM" id="Phobius"/>
    </source>
</evidence>
<name>A0A075FV82_9EURY</name>
<feature type="transmembrane region" description="Helical" evidence="1">
    <location>
        <begin position="65"/>
        <end position="82"/>
    </location>
</feature>
<keyword evidence="1" id="KW-0472">Membrane</keyword>
<evidence type="ECO:0000313" key="2">
    <source>
        <dbReference type="EMBL" id="AIE95570.1"/>
    </source>
</evidence>
<keyword evidence="1" id="KW-0812">Transmembrane</keyword>
<dbReference type="AlphaFoldDB" id="A0A075FV82"/>
<keyword evidence="1" id="KW-1133">Transmembrane helix</keyword>
<reference evidence="2" key="1">
    <citation type="journal article" date="2014" name="Genome Biol. Evol.">
        <title>Pangenome evidence for extensive interdomain horizontal transfer affecting lineage core and shell genes in uncultured planktonic thaumarchaeota and euryarchaeota.</title>
        <authorList>
            <person name="Deschamps P."/>
            <person name="Zivanovic Y."/>
            <person name="Moreira D."/>
            <person name="Rodriguez-Valera F."/>
            <person name="Lopez-Garcia P."/>
        </authorList>
    </citation>
    <scope>NUCLEOTIDE SEQUENCE</scope>
</reference>
<feature type="transmembrane region" description="Helical" evidence="1">
    <location>
        <begin position="145"/>
        <end position="162"/>
    </location>
</feature>
<feature type="transmembrane region" description="Helical" evidence="1">
    <location>
        <begin position="115"/>
        <end position="133"/>
    </location>
</feature>
<proteinExistence type="predicted"/>
<dbReference type="EMBL" id="KF900455">
    <property type="protein sequence ID" value="AIE95570.1"/>
    <property type="molecule type" value="Genomic_DNA"/>
</dbReference>
<sequence length="175" mass="19036">MQARALMLALSGVLTILSTPLVSAHGGESTDGFTNFQIMLISIGISVSIYVLITRVLGTQTHLSSPLVFTLVTFTGSVHILLGLSDNLLLLGGIGVIGILALSLFVNFSQWQEKIARLGLGLVVTIMLVAYFVSNHDIHYITEDYLGITTKLVELSIIILLYKERKQDTSDSEEE</sequence>